<protein>
    <recommendedName>
        <fullName evidence="2">DUF6249 domain-containing protein</fullName>
    </recommendedName>
</protein>
<evidence type="ECO:0000256" key="1">
    <source>
        <dbReference type="SAM" id="Phobius"/>
    </source>
</evidence>
<evidence type="ECO:0000313" key="4">
    <source>
        <dbReference type="Proteomes" id="UP001319045"/>
    </source>
</evidence>
<proteinExistence type="predicted"/>
<organism evidence="3 4">
    <name type="scientific">Prevotella herbatica</name>
    <dbReference type="NCBI Taxonomy" id="2801997"/>
    <lineage>
        <taxon>Bacteria</taxon>
        <taxon>Pseudomonadati</taxon>
        <taxon>Bacteroidota</taxon>
        <taxon>Bacteroidia</taxon>
        <taxon>Bacteroidales</taxon>
        <taxon>Prevotellaceae</taxon>
        <taxon>Prevotella</taxon>
    </lineage>
</organism>
<reference evidence="3 4" key="1">
    <citation type="journal article" date="2022" name="Int. J. Syst. Evol. Microbiol.">
        <title>Prevotella herbatica sp. nov., a plant polysaccharide-decomposing anaerobic bacterium isolated from a methanogenic reactor.</title>
        <authorList>
            <person name="Uek A."/>
            <person name="Tonouchi A."/>
            <person name="Kaku N."/>
            <person name="Ueki K."/>
        </authorList>
    </citation>
    <scope>NUCLEOTIDE SEQUENCE [LARGE SCALE GENOMIC DNA]</scope>
    <source>
        <strain evidence="3 4">WR041</strain>
    </source>
</reference>
<dbReference type="EMBL" id="AP024484">
    <property type="protein sequence ID" value="BCS85921.1"/>
    <property type="molecule type" value="Genomic_DNA"/>
</dbReference>
<keyword evidence="1" id="KW-1133">Transmembrane helix</keyword>
<feature type="transmembrane region" description="Helical" evidence="1">
    <location>
        <begin position="161"/>
        <end position="178"/>
    </location>
</feature>
<accession>A0ABM7NZM3</accession>
<dbReference type="InterPro" id="IPR046216">
    <property type="entry name" value="DUF6249"/>
</dbReference>
<dbReference type="Proteomes" id="UP001319045">
    <property type="component" value="Chromosome"/>
</dbReference>
<sequence length="221" mass="24003">MALTVALSLSTSMQAGVRLHRHTPRTEAVATKPDSAKNQGVEAFSDTTSNYNQAADDTTYTSSPARSYNHDYDIDGSNWFFKAIGGALGVGGFFVVVLILLLGALICLAPLIVVILVIRYLIKRHNDSVKLAEKAMETGQPIPNTIKPTKIYTSEEQWQRGIKNASIGLGLMILFWFIDADSIIGVGALILCMGLGQMFIARTSPNKHNDSDNNSDADLKD</sequence>
<dbReference type="Pfam" id="PF19762">
    <property type="entry name" value="DUF6249"/>
    <property type="match status" value="1"/>
</dbReference>
<feature type="transmembrane region" description="Helical" evidence="1">
    <location>
        <begin position="93"/>
        <end position="122"/>
    </location>
</feature>
<name>A0ABM7NZM3_9BACT</name>
<feature type="domain" description="DUF6249" evidence="2">
    <location>
        <begin position="104"/>
        <end position="204"/>
    </location>
</feature>
<keyword evidence="1" id="KW-0812">Transmembrane</keyword>
<evidence type="ECO:0000259" key="2">
    <source>
        <dbReference type="Pfam" id="PF19762"/>
    </source>
</evidence>
<keyword evidence="4" id="KW-1185">Reference proteome</keyword>
<gene>
    <name evidence="3" type="ORF">prwr041_18140</name>
</gene>
<keyword evidence="1" id="KW-0472">Membrane</keyword>
<evidence type="ECO:0000313" key="3">
    <source>
        <dbReference type="EMBL" id="BCS85921.1"/>
    </source>
</evidence>